<reference evidence="6 7" key="1">
    <citation type="journal article" date="2017" name="Plant Biotechnol. J.">
        <title>A comprehensive draft genome sequence for lupin (Lupinus angustifolius), an emerging health food: insights into plant-microbe interactions and legume evolution.</title>
        <authorList>
            <person name="Hane J.K."/>
            <person name="Ming Y."/>
            <person name="Kamphuis L.G."/>
            <person name="Nelson M.N."/>
            <person name="Garg G."/>
            <person name="Atkins C.A."/>
            <person name="Bayer P.E."/>
            <person name="Bravo A."/>
            <person name="Bringans S."/>
            <person name="Cannon S."/>
            <person name="Edwards D."/>
            <person name="Foley R."/>
            <person name="Gao L.L."/>
            <person name="Harrison M.J."/>
            <person name="Huang W."/>
            <person name="Hurgobin B."/>
            <person name="Li S."/>
            <person name="Liu C.W."/>
            <person name="McGrath A."/>
            <person name="Morahan G."/>
            <person name="Murray J."/>
            <person name="Weller J."/>
            <person name="Jian J."/>
            <person name="Singh K.B."/>
        </authorList>
    </citation>
    <scope>NUCLEOTIDE SEQUENCE [LARGE SCALE GENOMIC DNA]</scope>
    <source>
        <strain evidence="7">cv. Tanjil</strain>
        <tissue evidence="6">Whole plant</tissue>
    </source>
</reference>
<dbReference type="InterPro" id="IPR044532">
    <property type="entry name" value="BRX-like"/>
</dbReference>
<dbReference type="Proteomes" id="UP000188354">
    <property type="component" value="Chromosome LG01"/>
</dbReference>
<comment type="subcellular location">
    <subcellularLocation>
        <location evidence="1">Nucleus</location>
    </subcellularLocation>
</comment>
<sequence length="369" mass="41003">MLMCITRPKKLGNDSVSQPDDSSGNAAKNHGVKSLASQIKDMALKASGAYKYCATCTGPPAHGGGISSNTESDVESERFGRSYGRTGSSSSTRTWGKEMEARLKGISSGEGTPNSGSEQRREPVVLFVEENEPKEWVAQVEPGVLITLVSLPRGGNDLKRIRFSREMFNKWEAQKWWSENCDKVMELYNVQRLNHHAFPLPTPPRSEDKNSKLESAEASPITRPLTKEQMPRTMSHPTGTGMGYSSLDSFDHQSMQSQHFIDSATGMSSTPKVSTISTAKTELSSVDASIISSSSRDADRSSDLSMSNASDLETEWVEKDGPGVYITIRALQGGKREFRRVRFSREKFGEVHARLWWKENRARIHEQYL</sequence>
<evidence type="ECO:0000256" key="2">
    <source>
        <dbReference type="ARBA" id="ARBA00009057"/>
    </source>
</evidence>
<protein>
    <recommendedName>
        <fullName evidence="5">BRX domain-containing protein</fullName>
    </recommendedName>
</protein>
<accession>A0A1J7IKM0</accession>
<feature type="domain" description="BRX" evidence="5">
    <location>
        <begin position="314"/>
        <end position="369"/>
    </location>
</feature>
<feature type="compositionally biased region" description="Basic and acidic residues" evidence="4">
    <location>
        <begin position="205"/>
        <end position="215"/>
    </location>
</feature>
<evidence type="ECO:0000313" key="6">
    <source>
        <dbReference type="EMBL" id="OIW19366.1"/>
    </source>
</evidence>
<dbReference type="AlphaFoldDB" id="A0A1J7IKM0"/>
<evidence type="ECO:0000256" key="4">
    <source>
        <dbReference type="SAM" id="MobiDB-lite"/>
    </source>
</evidence>
<evidence type="ECO:0000313" key="7">
    <source>
        <dbReference type="Proteomes" id="UP000188354"/>
    </source>
</evidence>
<dbReference type="OrthoDB" id="10250282at2759"/>
<dbReference type="PROSITE" id="PS51514">
    <property type="entry name" value="BRX"/>
    <property type="match status" value="2"/>
</dbReference>
<comment type="similarity">
    <text evidence="2">Belongs to the BRX family.</text>
</comment>
<dbReference type="Pfam" id="PF08381">
    <property type="entry name" value="BRX"/>
    <property type="match status" value="2"/>
</dbReference>
<feature type="region of interest" description="Disordered" evidence="4">
    <location>
        <begin position="199"/>
        <end position="249"/>
    </location>
</feature>
<dbReference type="InterPro" id="IPR013591">
    <property type="entry name" value="Brevis_radix_dom"/>
</dbReference>
<dbReference type="PANTHER" id="PTHR46058">
    <property type="entry name" value="PROTEIN BREVIS RADIX-LIKE 1"/>
    <property type="match status" value="1"/>
</dbReference>
<feature type="region of interest" description="Disordered" evidence="4">
    <location>
        <begin position="61"/>
        <end position="97"/>
    </location>
</feature>
<feature type="compositionally biased region" description="Low complexity" evidence="4">
    <location>
        <begin position="81"/>
        <end position="94"/>
    </location>
</feature>
<proteinExistence type="inferred from homology"/>
<dbReference type="OMA" id="EREPKEW"/>
<organism evidence="6 7">
    <name type="scientific">Lupinus angustifolius</name>
    <name type="common">Narrow-leaved blue lupine</name>
    <dbReference type="NCBI Taxonomy" id="3871"/>
    <lineage>
        <taxon>Eukaryota</taxon>
        <taxon>Viridiplantae</taxon>
        <taxon>Streptophyta</taxon>
        <taxon>Embryophyta</taxon>
        <taxon>Tracheophyta</taxon>
        <taxon>Spermatophyta</taxon>
        <taxon>Magnoliopsida</taxon>
        <taxon>eudicotyledons</taxon>
        <taxon>Gunneridae</taxon>
        <taxon>Pentapetalae</taxon>
        <taxon>rosids</taxon>
        <taxon>fabids</taxon>
        <taxon>Fabales</taxon>
        <taxon>Fabaceae</taxon>
        <taxon>Papilionoideae</taxon>
        <taxon>50 kb inversion clade</taxon>
        <taxon>genistoids sensu lato</taxon>
        <taxon>core genistoids</taxon>
        <taxon>Genisteae</taxon>
        <taxon>Lupinus</taxon>
    </lineage>
</organism>
<dbReference type="PANTHER" id="PTHR46058:SF3">
    <property type="entry name" value="PROTEIN BREVIS RADIX-LIKE 4"/>
    <property type="match status" value="1"/>
</dbReference>
<evidence type="ECO:0000256" key="3">
    <source>
        <dbReference type="ARBA" id="ARBA00023242"/>
    </source>
</evidence>
<keyword evidence="7" id="KW-1185">Reference proteome</keyword>
<feature type="compositionally biased region" description="Polar residues" evidence="4">
    <location>
        <begin position="14"/>
        <end position="26"/>
    </location>
</feature>
<feature type="region of interest" description="Disordered" evidence="4">
    <location>
        <begin position="1"/>
        <end position="32"/>
    </location>
</feature>
<feature type="region of interest" description="Disordered" evidence="4">
    <location>
        <begin position="288"/>
        <end position="311"/>
    </location>
</feature>
<dbReference type="STRING" id="3871.A0A1J7IKM0"/>
<dbReference type="Pfam" id="PF13713">
    <property type="entry name" value="BRX_N"/>
    <property type="match status" value="1"/>
</dbReference>
<evidence type="ECO:0000256" key="1">
    <source>
        <dbReference type="ARBA" id="ARBA00004123"/>
    </source>
</evidence>
<gene>
    <name evidence="6" type="ORF">TanjilG_03500</name>
</gene>
<dbReference type="KEGG" id="lang:109329647"/>
<feature type="domain" description="BRX" evidence="5">
    <location>
        <begin position="134"/>
        <end position="189"/>
    </location>
</feature>
<dbReference type="EMBL" id="CM007361">
    <property type="protein sequence ID" value="OIW19366.1"/>
    <property type="molecule type" value="Genomic_DNA"/>
</dbReference>
<evidence type="ECO:0000259" key="5">
    <source>
        <dbReference type="PROSITE" id="PS51514"/>
    </source>
</evidence>
<dbReference type="GO" id="GO:0005634">
    <property type="term" value="C:nucleus"/>
    <property type="evidence" value="ECO:0007669"/>
    <property type="project" value="UniProtKB-SubCell"/>
</dbReference>
<name>A0A1J7IKM0_LUPAN</name>
<keyword evidence="3" id="KW-0539">Nucleus</keyword>
<dbReference type="InterPro" id="IPR027988">
    <property type="entry name" value="BRX_N"/>
</dbReference>
<dbReference type="Gramene" id="OIW19366">
    <property type="protein sequence ID" value="OIW19366"/>
    <property type="gene ID" value="TanjilG_03500"/>
</dbReference>